<reference evidence="5" key="2">
    <citation type="submission" date="2025-08" db="UniProtKB">
        <authorList>
            <consortium name="RefSeq"/>
        </authorList>
    </citation>
    <scope>IDENTIFICATION</scope>
</reference>
<sequence>MSNLSKLEFLALDISGKSYLSWALDAEIHLDAVGLADTIQENNQASNQNRAKAMIFLHHHLDEGLKMEYLTVKDPLVLWNNLKDRYDHLKLVVLPQARYDWIHLRLQDFKSISEYNSSMFKIISQLKLCGENITDHDMLEKTFSTFPASSMLLQQQYREMGFKKYSELISHLLVAEQHNDLLMKNHESRPTGSMPFPEVNTANFHQSKREKGRGPSRGRGRGRGRNLNHGDRLALNNNIQHQQCKKKNEKHDVVQKKNSDNKCYRCGGKGHWSRTCRTPRHLVELYQASLKEVKNNAEANFITEDTVEPMHLDVADFFENPEGKIDHLIGDGSVII</sequence>
<dbReference type="SMART" id="SM00343">
    <property type="entry name" value="ZnF_C2HC"/>
    <property type="match status" value="1"/>
</dbReference>
<evidence type="ECO:0000313" key="5">
    <source>
        <dbReference type="RefSeq" id="XP_015054778.1"/>
    </source>
</evidence>
<evidence type="ECO:0000256" key="2">
    <source>
        <dbReference type="SAM" id="MobiDB-lite"/>
    </source>
</evidence>
<dbReference type="PANTHER" id="PTHR33325">
    <property type="entry name" value="ZINC FINGER, CCHC-TYPE-RELATED"/>
    <property type="match status" value="1"/>
</dbReference>
<evidence type="ECO:0000313" key="4">
    <source>
        <dbReference type="Proteomes" id="UP000694930"/>
    </source>
</evidence>
<feature type="region of interest" description="Disordered" evidence="2">
    <location>
        <begin position="186"/>
        <end position="231"/>
    </location>
</feature>
<protein>
    <submittedName>
        <fullName evidence="5">Uncharacterized protein LOC107001130</fullName>
    </submittedName>
</protein>
<feature type="domain" description="CCHC-type" evidence="3">
    <location>
        <begin position="262"/>
        <end position="277"/>
    </location>
</feature>
<keyword evidence="1" id="KW-0479">Metal-binding</keyword>
<keyword evidence="1" id="KW-0862">Zinc</keyword>
<reference evidence="4" key="1">
    <citation type="journal article" date="2014" name="Nat. Genet.">
        <title>The genome of the stress-tolerant wild tomato species Solanum pennellii.</title>
        <authorList>
            <person name="Bolger A."/>
            <person name="Scossa F."/>
            <person name="Bolger M.E."/>
            <person name="Lanz C."/>
            <person name="Maumus F."/>
            <person name="Tohge T."/>
            <person name="Quesneville H."/>
            <person name="Alseekh S."/>
            <person name="Sorensen I."/>
            <person name="Lichtenstein G."/>
            <person name="Fich E.A."/>
            <person name="Conte M."/>
            <person name="Keller H."/>
            <person name="Schneeberger K."/>
            <person name="Schwacke R."/>
            <person name="Ofner I."/>
            <person name="Vrebalov J."/>
            <person name="Xu Y."/>
            <person name="Osorio S."/>
            <person name="Aflitos S.A."/>
            <person name="Schijlen E."/>
            <person name="Jimenez-Gomez J.M."/>
            <person name="Ryngajllo M."/>
            <person name="Kimura S."/>
            <person name="Kumar R."/>
            <person name="Koenig D."/>
            <person name="Headland L.R."/>
            <person name="Maloof J.N."/>
            <person name="Sinha N."/>
            <person name="van Ham R.C."/>
            <person name="Lankhorst R.K."/>
            <person name="Mao L."/>
            <person name="Vogel A."/>
            <person name="Arsova B."/>
            <person name="Panstruga R."/>
            <person name="Fei Z."/>
            <person name="Rose J.K."/>
            <person name="Zamir D."/>
            <person name="Carrari F."/>
            <person name="Giovannoni J.J."/>
            <person name="Weigel D."/>
            <person name="Usadel B."/>
            <person name="Fernie A.R."/>
        </authorList>
    </citation>
    <scope>NUCLEOTIDE SEQUENCE [LARGE SCALE GENOMIC DNA]</scope>
    <source>
        <strain evidence="4">cv. LA0716</strain>
    </source>
</reference>
<dbReference type="PANTHER" id="PTHR33325:SF11">
    <property type="entry name" value="COLD SHOCK DOMAIN-CONTAINING PROTEIN 4-LIKE"/>
    <property type="match status" value="1"/>
</dbReference>
<dbReference type="InterPro" id="IPR001878">
    <property type="entry name" value="Znf_CCHC"/>
</dbReference>
<feature type="compositionally biased region" description="Basic residues" evidence="2">
    <location>
        <begin position="214"/>
        <end position="226"/>
    </location>
</feature>
<dbReference type="Pfam" id="PF00098">
    <property type="entry name" value="zf-CCHC"/>
    <property type="match status" value="1"/>
</dbReference>
<dbReference type="SUPFAM" id="SSF57756">
    <property type="entry name" value="Retrovirus zinc finger-like domains"/>
    <property type="match status" value="1"/>
</dbReference>
<dbReference type="RefSeq" id="XP_015054778.1">
    <property type="nucleotide sequence ID" value="XM_015199292.1"/>
</dbReference>
<dbReference type="PROSITE" id="PS50158">
    <property type="entry name" value="ZF_CCHC"/>
    <property type="match status" value="1"/>
</dbReference>
<dbReference type="GeneID" id="107001130"/>
<dbReference type="Proteomes" id="UP000694930">
    <property type="component" value="Chromosome 10"/>
</dbReference>
<name>A0ABM1FC99_SOLPN</name>
<organism evidence="4 5">
    <name type="scientific">Solanum pennellii</name>
    <name type="common">Tomato</name>
    <name type="synonym">Lycopersicon pennellii</name>
    <dbReference type="NCBI Taxonomy" id="28526"/>
    <lineage>
        <taxon>Eukaryota</taxon>
        <taxon>Viridiplantae</taxon>
        <taxon>Streptophyta</taxon>
        <taxon>Embryophyta</taxon>
        <taxon>Tracheophyta</taxon>
        <taxon>Spermatophyta</taxon>
        <taxon>Magnoliopsida</taxon>
        <taxon>eudicotyledons</taxon>
        <taxon>Gunneridae</taxon>
        <taxon>Pentapetalae</taxon>
        <taxon>asterids</taxon>
        <taxon>lamiids</taxon>
        <taxon>Solanales</taxon>
        <taxon>Solanaceae</taxon>
        <taxon>Solanoideae</taxon>
        <taxon>Solaneae</taxon>
        <taxon>Solanum</taxon>
        <taxon>Solanum subgen. Lycopersicon</taxon>
    </lineage>
</organism>
<proteinExistence type="predicted"/>
<evidence type="ECO:0000256" key="1">
    <source>
        <dbReference type="PROSITE-ProRule" id="PRU00047"/>
    </source>
</evidence>
<evidence type="ECO:0000259" key="3">
    <source>
        <dbReference type="PROSITE" id="PS50158"/>
    </source>
</evidence>
<keyword evidence="4" id="KW-1185">Reference proteome</keyword>
<dbReference type="Gene3D" id="4.10.60.10">
    <property type="entry name" value="Zinc finger, CCHC-type"/>
    <property type="match status" value="1"/>
</dbReference>
<accession>A0ABM1FC99</accession>
<keyword evidence="1" id="KW-0863">Zinc-finger</keyword>
<dbReference type="InterPro" id="IPR036875">
    <property type="entry name" value="Znf_CCHC_sf"/>
</dbReference>
<gene>
    <name evidence="5" type="primary">LOC107001130</name>
</gene>